<dbReference type="PROSITE" id="PS00018">
    <property type="entry name" value="EF_HAND_1"/>
    <property type="match status" value="1"/>
</dbReference>
<feature type="domain" description="Rhamnogalacturonan lyase family 11 C-terminal" evidence="2">
    <location>
        <begin position="1"/>
        <end position="152"/>
    </location>
</feature>
<gene>
    <name evidence="3" type="ORF">K0U00_32325</name>
</gene>
<dbReference type="Gene3D" id="1.10.1330.10">
    <property type="entry name" value="Dockerin domain"/>
    <property type="match status" value="1"/>
</dbReference>
<dbReference type="Gene3D" id="1.20.1270.90">
    <property type="entry name" value="AF1782-like"/>
    <property type="match status" value="1"/>
</dbReference>
<evidence type="ECO:0000259" key="1">
    <source>
        <dbReference type="Pfam" id="PF00963"/>
    </source>
</evidence>
<dbReference type="EMBL" id="JAHZIK010001324">
    <property type="protein sequence ID" value="MBW7458742.1"/>
    <property type="molecule type" value="Genomic_DNA"/>
</dbReference>
<dbReference type="InterPro" id="IPR036439">
    <property type="entry name" value="Dockerin_dom_sf"/>
</dbReference>
<dbReference type="InterPro" id="IPR018247">
    <property type="entry name" value="EF_Hand_1_Ca_BS"/>
</dbReference>
<dbReference type="Pfam" id="PF21348">
    <property type="entry name" value="RGL11_C"/>
    <property type="match status" value="1"/>
</dbReference>
<dbReference type="SUPFAM" id="SSF63446">
    <property type="entry name" value="Type I dockerin domain"/>
    <property type="match status" value="1"/>
</dbReference>
<comment type="caution">
    <text evidence="3">The sequence shown here is derived from an EMBL/GenBank/DDBJ whole genome shotgun (WGS) entry which is preliminary data.</text>
</comment>
<proteinExistence type="predicted"/>
<feature type="non-terminal residue" evidence="3">
    <location>
        <position position="1"/>
    </location>
</feature>
<dbReference type="InterPro" id="IPR049366">
    <property type="entry name" value="RGL11_C"/>
</dbReference>
<evidence type="ECO:0000259" key="2">
    <source>
        <dbReference type="Pfam" id="PF21348"/>
    </source>
</evidence>
<organism evidence="3 4">
    <name type="scientific">Paenibacillus sepulcri</name>
    <dbReference type="NCBI Taxonomy" id="359917"/>
    <lineage>
        <taxon>Bacteria</taxon>
        <taxon>Bacillati</taxon>
        <taxon>Bacillota</taxon>
        <taxon>Bacilli</taxon>
        <taxon>Bacillales</taxon>
        <taxon>Paenibacillaceae</taxon>
        <taxon>Paenibacillus</taxon>
    </lineage>
</organism>
<dbReference type="InterPro" id="IPR002102">
    <property type="entry name" value="Cohesin_dom"/>
</dbReference>
<evidence type="ECO:0000313" key="3">
    <source>
        <dbReference type="EMBL" id="MBW7458742.1"/>
    </source>
</evidence>
<evidence type="ECO:0000313" key="4">
    <source>
        <dbReference type="Proteomes" id="UP001519887"/>
    </source>
</evidence>
<dbReference type="PANTHER" id="PTHR43118:SF1">
    <property type="entry name" value="RHAMNOGALACTURONAN LYASE (EUROFUNG)"/>
    <property type="match status" value="1"/>
</dbReference>
<dbReference type="Proteomes" id="UP001519887">
    <property type="component" value="Unassembled WGS sequence"/>
</dbReference>
<protein>
    <submittedName>
        <fullName evidence="3">FIVAR domain-containing protein</fullName>
    </submittedName>
</protein>
<accession>A0ABS7CD14</accession>
<dbReference type="Gene3D" id="2.60.40.680">
    <property type="match status" value="1"/>
</dbReference>
<sequence length="447" mass="47375">DVNPDVRGLETWAVSLLSATGAPVSGGMPGTNMSIKWNADMTTQLIDGSGNSTPTIQQRYPSVSTVLTAAGTRTNNSTKGNPNLVADIFGDWREELLVRTADSSALRIYMSTSVTDHKLHTLMHDAQYRLQVAGQQTVYNQADYTSYYFAGDTDFSKVKVLDFWTPVVNEVSSGGVLNGVDAAVAGQPFDITFSLNNVQDEVVAQDITIAYDSDKLEVTAPPVSLDEQKVVIAGYDDKPGSLRILAVHLGDKQTNPNGDLIKLSFKARQTAGAGMTSIAVSKLINSNSSGEESIRSGSSHEVQITVIDKSALTTLIAEAQNVKDNAVEGSMAGQYPAGSKATLQAAIDKAAQVAADAASTQTQIEQAVSKLSEALQAFKASVIVAAPGDYNNDAQVSIGDLAIMAKAYGATSADANWNQVKHLDMNHDGVIDIADLVALAVLIFNWK</sequence>
<name>A0ABS7CD14_9BACL</name>
<dbReference type="CDD" id="cd14254">
    <property type="entry name" value="Dockerin_II"/>
    <property type="match status" value="1"/>
</dbReference>
<dbReference type="Pfam" id="PF07554">
    <property type="entry name" value="FIVAR"/>
    <property type="match status" value="1"/>
</dbReference>
<dbReference type="InterPro" id="IPR008965">
    <property type="entry name" value="CBM2/CBM3_carb-bd_dom_sf"/>
</dbReference>
<dbReference type="CDD" id="cd08547">
    <property type="entry name" value="Type_II_cohesin"/>
    <property type="match status" value="1"/>
</dbReference>
<dbReference type="Pfam" id="PF00404">
    <property type="entry name" value="Dockerin_1"/>
    <property type="match status" value="1"/>
</dbReference>
<keyword evidence="4" id="KW-1185">Reference proteome</keyword>
<feature type="domain" description="Cohesin" evidence="1">
    <location>
        <begin position="177"/>
        <end position="296"/>
    </location>
</feature>
<dbReference type="PANTHER" id="PTHR43118">
    <property type="entry name" value="RHAMNOGALACTURONAN LYASE (EUROFUNG)"/>
    <property type="match status" value="1"/>
</dbReference>
<dbReference type="InterPro" id="IPR002105">
    <property type="entry name" value="Dockerin_1_rpt"/>
</dbReference>
<dbReference type="InterPro" id="IPR034641">
    <property type="entry name" value="RGL11"/>
</dbReference>
<dbReference type="Pfam" id="PF00963">
    <property type="entry name" value="Cohesin"/>
    <property type="match status" value="1"/>
</dbReference>
<reference evidence="3 4" key="1">
    <citation type="submission" date="2021-07" db="EMBL/GenBank/DDBJ databases">
        <title>Paenibacillus radiodurans sp. nov., isolated from the southeastern edge of Tengger Desert.</title>
        <authorList>
            <person name="Zhang G."/>
        </authorList>
    </citation>
    <scope>NUCLEOTIDE SEQUENCE [LARGE SCALE GENOMIC DNA]</scope>
    <source>
        <strain evidence="3 4">CCM 7311</strain>
    </source>
</reference>
<dbReference type="SUPFAM" id="SSF49384">
    <property type="entry name" value="Carbohydrate-binding domain"/>
    <property type="match status" value="1"/>
</dbReference>